<sequence>MSHFNGNIHFIVYFTHTNNLTTEYYMKGKSADYLVNRLKWYYKGIITTNKWGIKADYLLSVFVREINPYDFLNLSKRDFAIINENKSYSLSDF</sequence>
<proteinExistence type="predicted"/>
<reference evidence="1" key="1">
    <citation type="submission" date="2023-05" db="EMBL/GenBank/DDBJ databases">
        <title>Comparative genomics of Bacillaceae isolates and their secondary metabolite potential.</title>
        <authorList>
            <person name="Song L."/>
            <person name="Nielsen L.J."/>
            <person name="Mohite O."/>
            <person name="Xu X."/>
            <person name="Weber T."/>
            <person name="Kovacs A.T."/>
        </authorList>
    </citation>
    <scope>NUCLEOTIDE SEQUENCE</scope>
    <source>
        <strain evidence="1">XLM17</strain>
    </source>
</reference>
<accession>A0AA95SGG4</accession>
<name>A0AA95SGG4_9BACI</name>
<evidence type="ECO:0000313" key="2">
    <source>
        <dbReference type="Proteomes" id="UP001178288"/>
    </source>
</evidence>
<gene>
    <name evidence="1" type="ORF">QNH39_26345</name>
</gene>
<evidence type="ECO:0000313" key="1">
    <source>
        <dbReference type="EMBL" id="WHY86051.1"/>
    </source>
</evidence>
<organism evidence="1 2">
    <name type="scientific">Neobacillus novalis</name>
    <dbReference type="NCBI Taxonomy" id="220687"/>
    <lineage>
        <taxon>Bacteria</taxon>
        <taxon>Bacillati</taxon>
        <taxon>Bacillota</taxon>
        <taxon>Bacilli</taxon>
        <taxon>Bacillales</taxon>
        <taxon>Bacillaceae</taxon>
        <taxon>Neobacillus</taxon>
    </lineage>
</organism>
<dbReference type="EMBL" id="CP126114">
    <property type="protein sequence ID" value="WHY86051.1"/>
    <property type="molecule type" value="Genomic_DNA"/>
</dbReference>
<keyword evidence="2" id="KW-1185">Reference proteome</keyword>
<dbReference type="AlphaFoldDB" id="A0AA95SGG4"/>
<dbReference type="KEGG" id="nnv:QNH39_26345"/>
<protein>
    <submittedName>
        <fullName evidence="1">Uncharacterized protein</fullName>
    </submittedName>
</protein>
<dbReference type="RefSeq" id="WP_156482383.1">
    <property type="nucleotide sequence ID" value="NZ_CP126114.1"/>
</dbReference>
<dbReference type="Proteomes" id="UP001178288">
    <property type="component" value="Chromosome"/>
</dbReference>